<feature type="compositionally biased region" description="Basic residues" evidence="1">
    <location>
        <begin position="90"/>
        <end position="105"/>
    </location>
</feature>
<comment type="caution">
    <text evidence="2">The sequence shown here is derived from an EMBL/GenBank/DDBJ whole genome shotgun (WGS) entry which is preliminary data.</text>
</comment>
<evidence type="ECO:0000313" key="3">
    <source>
        <dbReference type="Proteomes" id="UP000294114"/>
    </source>
</evidence>
<dbReference type="Proteomes" id="UP000294114">
    <property type="component" value="Unassembled WGS sequence"/>
</dbReference>
<evidence type="ECO:0000313" key="2">
    <source>
        <dbReference type="EMBL" id="RZU74056.1"/>
    </source>
</evidence>
<reference evidence="2 3" key="1">
    <citation type="submission" date="2019-02" db="EMBL/GenBank/DDBJ databases">
        <title>Sequencing the genomes of 1000 actinobacteria strains.</title>
        <authorList>
            <person name="Klenk H.-P."/>
        </authorList>
    </citation>
    <scope>NUCLEOTIDE SEQUENCE [LARGE SCALE GENOMIC DNA]</scope>
    <source>
        <strain evidence="2 3">DSM 45612</strain>
    </source>
</reference>
<evidence type="ECO:0000256" key="1">
    <source>
        <dbReference type="SAM" id="MobiDB-lite"/>
    </source>
</evidence>
<accession>A0A4V2GD06</accession>
<gene>
    <name evidence="2" type="ORF">EV384_2497</name>
</gene>
<feature type="region of interest" description="Disordered" evidence="1">
    <location>
        <begin position="62"/>
        <end position="109"/>
    </location>
</feature>
<organism evidence="2 3">
    <name type="scientific">Micromonospora kangleipakensis</name>
    <dbReference type="NCBI Taxonomy" id="1077942"/>
    <lineage>
        <taxon>Bacteria</taxon>
        <taxon>Bacillati</taxon>
        <taxon>Actinomycetota</taxon>
        <taxon>Actinomycetes</taxon>
        <taxon>Micromonosporales</taxon>
        <taxon>Micromonosporaceae</taxon>
        <taxon>Micromonospora</taxon>
    </lineage>
</organism>
<dbReference type="EMBL" id="SHLD01000001">
    <property type="protein sequence ID" value="RZU74056.1"/>
    <property type="molecule type" value="Genomic_DNA"/>
</dbReference>
<sequence>MGEVRAGARRGVGMVGVERGGRVEREAARKAGDRRVAGAVDVDVDRGAGDAEPVDRERAQLRAGQRSYRHPAGGHVGVEPDTGLDEHDRGRRRPGLRPAGRRVRHRAADQRAVVPAVELTILSFQGSWNEFPHSLVAVEGADKG</sequence>
<proteinExistence type="predicted"/>
<name>A0A4V2GD06_9ACTN</name>
<dbReference type="AlphaFoldDB" id="A0A4V2GD06"/>
<protein>
    <submittedName>
        <fullName evidence="2">Uncharacterized protein</fullName>
    </submittedName>
</protein>
<keyword evidence="3" id="KW-1185">Reference proteome</keyword>